<proteinExistence type="predicted"/>
<sequence>MIASRRLNTFHTPVGKTTVDTARSHHSLSYLEHRSQKPATPSSQRRHMQAGQVTVDICIYQLPPLRPGRQGRRYERLRRAGPAPLWQGFARDPRYPCEQVRPHPPQECSSITQGNYTISCSDGDYCTANPQTYSTTATDVRAFGVYCPLFWATTAFQFSGDACHGDRKKDQGITFMGHVGLVPAPKGAGLKTVPKTALEDMNAFQA</sequence>
<keyword evidence="2" id="KW-1185">Reference proteome</keyword>
<dbReference type="AlphaFoldDB" id="A0A0A1TCQ2"/>
<accession>A0A0A1TCQ2</accession>
<dbReference type="EMBL" id="CDHN01000002">
    <property type="protein sequence ID" value="CEJ86253.1"/>
    <property type="molecule type" value="Genomic_DNA"/>
</dbReference>
<dbReference type="HOGENOM" id="CLU_1332754_0_0_1"/>
<name>A0A0A1TCQ2_9HYPO</name>
<protein>
    <submittedName>
        <fullName evidence="1">Uncharacterized protein</fullName>
    </submittedName>
</protein>
<organism evidence="1 2">
    <name type="scientific">[Torrubiella] hemipterigena</name>
    <dbReference type="NCBI Taxonomy" id="1531966"/>
    <lineage>
        <taxon>Eukaryota</taxon>
        <taxon>Fungi</taxon>
        <taxon>Dikarya</taxon>
        <taxon>Ascomycota</taxon>
        <taxon>Pezizomycotina</taxon>
        <taxon>Sordariomycetes</taxon>
        <taxon>Hypocreomycetidae</taxon>
        <taxon>Hypocreales</taxon>
        <taxon>Clavicipitaceae</taxon>
        <taxon>Clavicipitaceae incertae sedis</taxon>
        <taxon>'Torrubiella' clade</taxon>
    </lineage>
</organism>
<evidence type="ECO:0000313" key="1">
    <source>
        <dbReference type="EMBL" id="CEJ86253.1"/>
    </source>
</evidence>
<evidence type="ECO:0000313" key="2">
    <source>
        <dbReference type="Proteomes" id="UP000039046"/>
    </source>
</evidence>
<reference evidence="1 2" key="1">
    <citation type="journal article" date="2015" name="Genome Announc.">
        <title>Draft Genome Sequence and Gene Annotation of the Entomopathogenic Fungus Verticillium hemipterigenum.</title>
        <authorList>
            <person name="Horn F."/>
            <person name="Habel A."/>
            <person name="Scharf D.H."/>
            <person name="Dworschak J."/>
            <person name="Brakhage A.A."/>
            <person name="Guthke R."/>
            <person name="Hertweck C."/>
            <person name="Linde J."/>
        </authorList>
    </citation>
    <scope>NUCLEOTIDE SEQUENCE [LARGE SCALE GENOMIC DNA]</scope>
</reference>
<dbReference type="Proteomes" id="UP000039046">
    <property type="component" value="Unassembled WGS sequence"/>
</dbReference>
<gene>
    <name evidence="1" type="ORF">VHEMI04054</name>
</gene>